<keyword evidence="4" id="KW-1185">Reference proteome</keyword>
<dbReference type="Pfam" id="PF00144">
    <property type="entry name" value="Beta-lactamase"/>
    <property type="match status" value="1"/>
</dbReference>
<comment type="caution">
    <text evidence="3">The sequence shown here is derived from an EMBL/GenBank/DDBJ whole genome shotgun (WGS) entry which is preliminary data.</text>
</comment>
<dbReference type="Gene3D" id="3.40.710.10">
    <property type="entry name" value="DD-peptidase/beta-lactamase superfamily"/>
    <property type="match status" value="1"/>
</dbReference>
<dbReference type="InterPro" id="IPR001466">
    <property type="entry name" value="Beta-lactam-related"/>
</dbReference>
<evidence type="ECO:0000313" key="3">
    <source>
        <dbReference type="EMBL" id="MDT0595729.1"/>
    </source>
</evidence>
<name>A0ABU2ZVX2_9ALTE</name>
<gene>
    <name evidence="3" type="ORF">RM552_12795</name>
</gene>
<evidence type="ECO:0000256" key="1">
    <source>
        <dbReference type="SAM" id="SignalP"/>
    </source>
</evidence>
<protein>
    <submittedName>
        <fullName evidence="3">Serine hydrolase domain-containing protein</fullName>
        <ecNumber evidence="3">3.1.1.103</ecNumber>
    </submittedName>
</protein>
<feature type="chain" id="PRO_5046629098" evidence="1">
    <location>
        <begin position="21"/>
        <end position="423"/>
    </location>
</feature>
<dbReference type="PROSITE" id="PS51257">
    <property type="entry name" value="PROKAR_LIPOPROTEIN"/>
    <property type="match status" value="1"/>
</dbReference>
<sequence>MKRFLILSLVLFAAACNATSLTPETKAAQSTTADVVQGLSKQRLSRIDKVMQNYVDENKLAGTLTLVARNGEIVHKSAIGMQNKADSIPMSEDAIFRIYSMTKPITAVAALTLWEEGKFHMNDPIDKYLPELKNLKVYVSGSGEDMVLEDAKFPIRIIDLFMHTAGFSYGFTGSEVDNLYRNSAIGLGTADPDTVLAELAKLPLNHQPGTKWHYGVNTDVIGFLVEKLSGKKLGEYMQDVIFDPLQMNDTGFSVKPENLSRLASIYTVGENGVTIAMPSEPLGDFKSDPAIHNGGGGLTSTIDDYFVFAQMLLNGGEYNGVRILGRKTVEYLSSNHMPDNLTPYADNSPGEGYGLAVSVTVDESKVKFLGSTGDYGWGGAASTYFRIDPKENMILISMTQFMPYGFYPYMDDYRNLVYQALVD</sequence>
<reference evidence="3 4" key="1">
    <citation type="submission" date="2023-09" db="EMBL/GenBank/DDBJ databases">
        <authorList>
            <person name="Rey-Velasco X."/>
        </authorList>
    </citation>
    <scope>NUCLEOTIDE SEQUENCE [LARGE SCALE GENOMIC DNA]</scope>
    <source>
        <strain evidence="3 4">P117</strain>
    </source>
</reference>
<dbReference type="PANTHER" id="PTHR43283">
    <property type="entry name" value="BETA-LACTAMASE-RELATED"/>
    <property type="match status" value="1"/>
</dbReference>
<dbReference type="PANTHER" id="PTHR43283:SF3">
    <property type="entry name" value="BETA-LACTAMASE FAMILY PROTEIN (AFU_ORTHOLOGUE AFUA_5G07500)"/>
    <property type="match status" value="1"/>
</dbReference>
<dbReference type="GO" id="GO:0016787">
    <property type="term" value="F:hydrolase activity"/>
    <property type="evidence" value="ECO:0007669"/>
    <property type="project" value="UniProtKB-KW"/>
</dbReference>
<dbReference type="InterPro" id="IPR012338">
    <property type="entry name" value="Beta-lactam/transpept-like"/>
</dbReference>
<keyword evidence="1" id="KW-0732">Signal</keyword>
<evidence type="ECO:0000259" key="2">
    <source>
        <dbReference type="Pfam" id="PF00144"/>
    </source>
</evidence>
<accession>A0ABU2ZVX2</accession>
<dbReference type="EC" id="3.1.1.103" evidence="3"/>
<feature type="domain" description="Beta-lactamase-related" evidence="2">
    <location>
        <begin position="47"/>
        <end position="414"/>
    </location>
</feature>
<organism evidence="3 4">
    <name type="scientific">Glaciecola petra</name>
    <dbReference type="NCBI Taxonomy" id="3075602"/>
    <lineage>
        <taxon>Bacteria</taxon>
        <taxon>Pseudomonadati</taxon>
        <taxon>Pseudomonadota</taxon>
        <taxon>Gammaproteobacteria</taxon>
        <taxon>Alteromonadales</taxon>
        <taxon>Alteromonadaceae</taxon>
        <taxon>Glaciecola</taxon>
    </lineage>
</organism>
<dbReference type="SUPFAM" id="SSF56601">
    <property type="entry name" value="beta-lactamase/transpeptidase-like"/>
    <property type="match status" value="1"/>
</dbReference>
<dbReference type="InterPro" id="IPR050789">
    <property type="entry name" value="Diverse_Enzym_Activities"/>
</dbReference>
<dbReference type="RefSeq" id="WP_311369245.1">
    <property type="nucleotide sequence ID" value="NZ_JAVRHX010000003.1"/>
</dbReference>
<dbReference type="EMBL" id="JAVRHX010000003">
    <property type="protein sequence ID" value="MDT0595729.1"/>
    <property type="molecule type" value="Genomic_DNA"/>
</dbReference>
<evidence type="ECO:0000313" key="4">
    <source>
        <dbReference type="Proteomes" id="UP001253545"/>
    </source>
</evidence>
<proteinExistence type="predicted"/>
<keyword evidence="3" id="KW-0378">Hydrolase</keyword>
<dbReference type="Proteomes" id="UP001253545">
    <property type="component" value="Unassembled WGS sequence"/>
</dbReference>
<feature type="signal peptide" evidence="1">
    <location>
        <begin position="1"/>
        <end position="20"/>
    </location>
</feature>